<dbReference type="EMBL" id="ML977316">
    <property type="protein sequence ID" value="KAF2118826.1"/>
    <property type="molecule type" value="Genomic_DNA"/>
</dbReference>
<evidence type="ECO:0000313" key="5">
    <source>
        <dbReference type="EMBL" id="KAF2118826.1"/>
    </source>
</evidence>
<dbReference type="Pfam" id="PF13460">
    <property type="entry name" value="NAD_binding_10"/>
    <property type="match status" value="1"/>
</dbReference>
<dbReference type="PANTHER" id="PTHR15020">
    <property type="entry name" value="FLAVIN REDUCTASE-RELATED"/>
    <property type="match status" value="1"/>
</dbReference>
<accession>A0A6A5ZI33</accession>
<dbReference type="OrthoDB" id="10254221at2759"/>
<name>A0A6A5ZI33_9PLEO</name>
<organism evidence="5 6">
    <name type="scientific">Lophiotrema nucula</name>
    <dbReference type="NCBI Taxonomy" id="690887"/>
    <lineage>
        <taxon>Eukaryota</taxon>
        <taxon>Fungi</taxon>
        <taxon>Dikarya</taxon>
        <taxon>Ascomycota</taxon>
        <taxon>Pezizomycotina</taxon>
        <taxon>Dothideomycetes</taxon>
        <taxon>Pleosporomycetidae</taxon>
        <taxon>Pleosporales</taxon>
        <taxon>Lophiotremataceae</taxon>
        <taxon>Lophiotrema</taxon>
    </lineage>
</organism>
<dbReference type="Proteomes" id="UP000799770">
    <property type="component" value="Unassembled WGS sequence"/>
</dbReference>
<keyword evidence="2" id="KW-0503">Monooxygenase</keyword>
<protein>
    <recommendedName>
        <fullName evidence="4">NAD(P)-binding domain-containing protein</fullName>
    </recommendedName>
</protein>
<sequence>MATYAVLGATGNCGTALIENILRKEDAQLKAYCRNERKLISRIPQLNDNKRVQIYEGSIYDTDLLAECIRDTRAVFHVVTTNDNVPGCRIGLDAAKSIVAALEKIRHTLPASTDLPKIVLLSSSTIDDHLSRHMSRFFRSILLKSASSVYEDLRQTEAFLRTHEDWVTTIFMKPGGLSCDIQRGHQLHLDQDESFISYLDLAAGMIEAVDDLEGRYDMQNVSIINTNGSAAFPRGTPMCIVVGLLRHFFPFLHTYLPSTGP</sequence>
<dbReference type="AlphaFoldDB" id="A0A6A5ZI33"/>
<proteinExistence type="inferred from homology"/>
<evidence type="ECO:0000256" key="2">
    <source>
        <dbReference type="ARBA" id="ARBA00023033"/>
    </source>
</evidence>
<evidence type="ECO:0000313" key="6">
    <source>
        <dbReference type="Proteomes" id="UP000799770"/>
    </source>
</evidence>
<dbReference type="PANTHER" id="PTHR15020:SF37">
    <property type="entry name" value="OXIDOREDUCTASE MDPK"/>
    <property type="match status" value="1"/>
</dbReference>
<evidence type="ECO:0000256" key="1">
    <source>
        <dbReference type="ARBA" id="ARBA00023002"/>
    </source>
</evidence>
<dbReference type="GO" id="GO:0004497">
    <property type="term" value="F:monooxygenase activity"/>
    <property type="evidence" value="ECO:0007669"/>
    <property type="project" value="UniProtKB-KW"/>
</dbReference>
<evidence type="ECO:0000259" key="4">
    <source>
        <dbReference type="Pfam" id="PF13460"/>
    </source>
</evidence>
<dbReference type="InterPro" id="IPR036291">
    <property type="entry name" value="NAD(P)-bd_dom_sf"/>
</dbReference>
<keyword evidence="1" id="KW-0560">Oxidoreductase</keyword>
<gene>
    <name evidence="5" type="ORF">BDV96DRAFT_487784</name>
</gene>
<reference evidence="5" key="1">
    <citation type="journal article" date="2020" name="Stud. Mycol.">
        <title>101 Dothideomycetes genomes: a test case for predicting lifestyles and emergence of pathogens.</title>
        <authorList>
            <person name="Haridas S."/>
            <person name="Albert R."/>
            <person name="Binder M."/>
            <person name="Bloem J."/>
            <person name="Labutti K."/>
            <person name="Salamov A."/>
            <person name="Andreopoulos B."/>
            <person name="Baker S."/>
            <person name="Barry K."/>
            <person name="Bills G."/>
            <person name="Bluhm B."/>
            <person name="Cannon C."/>
            <person name="Castanera R."/>
            <person name="Culley D."/>
            <person name="Daum C."/>
            <person name="Ezra D."/>
            <person name="Gonzalez J."/>
            <person name="Henrissat B."/>
            <person name="Kuo A."/>
            <person name="Liang C."/>
            <person name="Lipzen A."/>
            <person name="Lutzoni F."/>
            <person name="Magnuson J."/>
            <person name="Mondo S."/>
            <person name="Nolan M."/>
            <person name="Ohm R."/>
            <person name="Pangilinan J."/>
            <person name="Park H.-J."/>
            <person name="Ramirez L."/>
            <person name="Alfaro M."/>
            <person name="Sun H."/>
            <person name="Tritt A."/>
            <person name="Yoshinaga Y."/>
            <person name="Zwiers L.-H."/>
            <person name="Turgeon B."/>
            <person name="Goodwin S."/>
            <person name="Spatafora J."/>
            <person name="Crous P."/>
            <person name="Grigoriev I."/>
        </authorList>
    </citation>
    <scope>NUCLEOTIDE SEQUENCE</scope>
    <source>
        <strain evidence="5">CBS 627.86</strain>
    </source>
</reference>
<dbReference type="InterPro" id="IPR016040">
    <property type="entry name" value="NAD(P)-bd_dom"/>
</dbReference>
<feature type="domain" description="NAD(P)-binding" evidence="4">
    <location>
        <begin position="8"/>
        <end position="211"/>
    </location>
</feature>
<evidence type="ECO:0000256" key="3">
    <source>
        <dbReference type="ARBA" id="ARBA00038376"/>
    </source>
</evidence>
<dbReference type="Gene3D" id="3.40.50.720">
    <property type="entry name" value="NAD(P)-binding Rossmann-like Domain"/>
    <property type="match status" value="1"/>
</dbReference>
<dbReference type="SUPFAM" id="SSF51735">
    <property type="entry name" value="NAD(P)-binding Rossmann-fold domains"/>
    <property type="match status" value="1"/>
</dbReference>
<comment type="similarity">
    <text evidence="3">Belongs to the avfA family.</text>
</comment>
<keyword evidence="6" id="KW-1185">Reference proteome</keyword>